<comment type="cofactor">
    <cofactor evidence="1">
        <name>FAD</name>
        <dbReference type="ChEBI" id="CHEBI:57692"/>
    </cofactor>
</comment>
<dbReference type="InterPro" id="IPR036188">
    <property type="entry name" value="FAD/NAD-bd_sf"/>
</dbReference>
<sequence>MVTVSDNDHVVIVGAGQAGGDLAANLREKAFSGRITLIGDEDSYPYSRPPLSKAYLLGNKIRSDLLVRSDEMYGRFDIDVKLGTRVKSIDRQRKRITFGESEHLDYDALVLATGGSPRTYPDERLNSSSNVFYMRALDQVERLRPHLTSGTRLTVIGGGYIGLEVAAVARTLGVAVTVIEREQRLLARVTSPVMSSFFDRIHREEGVALHTGRSVSGFDFSPDRELSRVVLDDGTIIETDVCLIGIGLQPNTALAEAAGVEVNDGIIVDSLLQTSDPSIFAVGDVARYPCSESGGTRRLESIPNSTEQARALAQTLVGNPAPYNAIPWFWSDQYELKLQVVGLISPSDAVVVRGDPQHDRSISVFYIRNDEVRAADVVSNPREFAMARKLVTKRAVVDPAKLGDASFPLKDLLPVVNSSFSVGGMPAYHH</sequence>
<keyword evidence="4 7" id="KW-0560">Oxidoreductase</keyword>
<name>Q0RVH2_RHOJR</name>
<dbReference type="InterPro" id="IPR028202">
    <property type="entry name" value="Reductase_C"/>
</dbReference>
<proteinExistence type="predicted"/>
<geneLocation type="plasmid" evidence="7 8">
    <name>pRHL3</name>
</geneLocation>
<accession>Q0RVH2</accession>
<reference evidence="8" key="1">
    <citation type="journal article" date="2006" name="Proc. Natl. Acad. Sci. U.S.A.">
        <title>The complete genome of Rhodococcus sp. RHA1 provides insights into a catabolic powerhouse.</title>
        <authorList>
            <person name="McLeod M.P."/>
            <person name="Warren R.L."/>
            <person name="Hsiao W.W.L."/>
            <person name="Araki N."/>
            <person name="Myhre M."/>
            <person name="Fernandes C."/>
            <person name="Miyazawa D."/>
            <person name="Wong W."/>
            <person name="Lillquist A.L."/>
            <person name="Wang D."/>
            <person name="Dosanjh M."/>
            <person name="Hara H."/>
            <person name="Petrescu A."/>
            <person name="Morin R.D."/>
            <person name="Yang G."/>
            <person name="Stott J.M."/>
            <person name="Schein J.E."/>
            <person name="Shin H."/>
            <person name="Smailus D."/>
            <person name="Siddiqui A.S."/>
            <person name="Marra M.A."/>
            <person name="Jones S.J.M."/>
            <person name="Holt R."/>
            <person name="Brinkman F.S.L."/>
            <person name="Miyauchi K."/>
            <person name="Fukuda M."/>
            <person name="Davies J.E."/>
            <person name="Mohn W.W."/>
            <person name="Eltis L.D."/>
        </authorList>
    </citation>
    <scope>NUCLEOTIDE SEQUENCE [LARGE SCALE GENOMIC DNA]</scope>
    <source>
        <strain evidence="8">RHA1</strain>
    </source>
</reference>
<dbReference type="InterPro" id="IPR050446">
    <property type="entry name" value="FAD-oxidoreductase/Apoptosis"/>
</dbReference>
<evidence type="ECO:0000313" key="8">
    <source>
        <dbReference type="Proteomes" id="UP000008710"/>
    </source>
</evidence>
<dbReference type="PANTHER" id="PTHR43557:SF2">
    <property type="entry name" value="RIESKE DOMAIN-CONTAINING PROTEIN-RELATED"/>
    <property type="match status" value="1"/>
</dbReference>
<dbReference type="AlphaFoldDB" id="Q0RVH2"/>
<dbReference type="HOGENOM" id="CLU_003291_4_0_11"/>
<dbReference type="Gene3D" id="3.30.390.30">
    <property type="match status" value="1"/>
</dbReference>
<feature type="domain" description="FAD/NAD(P)-binding" evidence="5">
    <location>
        <begin position="9"/>
        <end position="309"/>
    </location>
</feature>
<evidence type="ECO:0000259" key="6">
    <source>
        <dbReference type="Pfam" id="PF14759"/>
    </source>
</evidence>
<organism evidence="7 8">
    <name type="scientific">Rhodococcus jostii (strain RHA1)</name>
    <dbReference type="NCBI Taxonomy" id="101510"/>
    <lineage>
        <taxon>Bacteria</taxon>
        <taxon>Bacillati</taxon>
        <taxon>Actinomycetota</taxon>
        <taxon>Actinomycetes</taxon>
        <taxon>Mycobacteriales</taxon>
        <taxon>Nocardiaceae</taxon>
        <taxon>Rhodococcus</taxon>
    </lineage>
</organism>
<dbReference type="eggNOG" id="COG0446">
    <property type="taxonomic scope" value="Bacteria"/>
</dbReference>
<dbReference type="GO" id="GO:0008860">
    <property type="term" value="F:ferredoxin-NAD+ reductase activity"/>
    <property type="evidence" value="ECO:0007669"/>
    <property type="project" value="UniProtKB-EC"/>
</dbReference>
<evidence type="ECO:0000313" key="7">
    <source>
        <dbReference type="EMBL" id="ABH00714.1"/>
    </source>
</evidence>
<dbReference type="GO" id="GO:0005737">
    <property type="term" value="C:cytoplasm"/>
    <property type="evidence" value="ECO:0007669"/>
    <property type="project" value="TreeGrafter"/>
</dbReference>
<evidence type="ECO:0000256" key="1">
    <source>
        <dbReference type="ARBA" id="ARBA00001974"/>
    </source>
</evidence>
<keyword evidence="7" id="KW-0614">Plasmid</keyword>
<dbReference type="Proteomes" id="UP000008710">
    <property type="component" value="Plasmid pRHL3"/>
</dbReference>
<dbReference type="EMBL" id="CP000434">
    <property type="protein sequence ID" value="ABH00714.1"/>
    <property type="molecule type" value="Genomic_DNA"/>
</dbReference>
<keyword evidence="2" id="KW-0285">Flavoprotein</keyword>
<dbReference type="EC" id="1.18.1.3" evidence="7"/>
<protein>
    <submittedName>
        <fullName evidence="7">Probable ferredoxin--NAD(+) reductase</fullName>
        <ecNumber evidence="7">1.18.1.3</ecNumber>
    </submittedName>
</protein>
<keyword evidence="3" id="KW-0274">FAD</keyword>
<dbReference type="InterPro" id="IPR023753">
    <property type="entry name" value="FAD/NAD-binding_dom"/>
</dbReference>
<dbReference type="PRINTS" id="PR00368">
    <property type="entry name" value="FADPNR"/>
</dbReference>
<dbReference type="KEGG" id="rha:RHA1_ro11067"/>
<evidence type="ECO:0000256" key="2">
    <source>
        <dbReference type="ARBA" id="ARBA00022630"/>
    </source>
</evidence>
<dbReference type="PANTHER" id="PTHR43557">
    <property type="entry name" value="APOPTOSIS-INDUCING FACTOR 1"/>
    <property type="match status" value="1"/>
</dbReference>
<dbReference type="PRINTS" id="PR00411">
    <property type="entry name" value="PNDRDTASEI"/>
</dbReference>
<evidence type="ECO:0000259" key="5">
    <source>
        <dbReference type="Pfam" id="PF07992"/>
    </source>
</evidence>
<gene>
    <name evidence="7" type="ordered locus">RHA1_ro11067</name>
</gene>
<evidence type="ECO:0000256" key="4">
    <source>
        <dbReference type="ARBA" id="ARBA00023002"/>
    </source>
</evidence>
<feature type="domain" description="Reductase C-terminal" evidence="6">
    <location>
        <begin position="328"/>
        <end position="413"/>
    </location>
</feature>
<dbReference type="SUPFAM" id="SSF55424">
    <property type="entry name" value="FAD/NAD-linked reductases, dimerisation (C-terminal) domain"/>
    <property type="match status" value="1"/>
</dbReference>
<dbReference type="Gene3D" id="3.50.50.60">
    <property type="entry name" value="FAD/NAD(P)-binding domain"/>
    <property type="match status" value="2"/>
</dbReference>
<evidence type="ECO:0000256" key="3">
    <source>
        <dbReference type="ARBA" id="ARBA00022827"/>
    </source>
</evidence>
<dbReference type="GO" id="GO:0016651">
    <property type="term" value="F:oxidoreductase activity, acting on NAD(P)H"/>
    <property type="evidence" value="ECO:0007669"/>
    <property type="project" value="TreeGrafter"/>
</dbReference>
<dbReference type="SUPFAM" id="SSF51905">
    <property type="entry name" value="FAD/NAD(P)-binding domain"/>
    <property type="match status" value="2"/>
</dbReference>
<dbReference type="InterPro" id="IPR016156">
    <property type="entry name" value="FAD/NAD-linked_Rdtase_dimer_sf"/>
</dbReference>
<dbReference type="Pfam" id="PF14759">
    <property type="entry name" value="Reductase_C"/>
    <property type="match status" value="1"/>
</dbReference>
<dbReference type="Pfam" id="PF07992">
    <property type="entry name" value="Pyr_redox_2"/>
    <property type="match status" value="1"/>
</dbReference>